<proteinExistence type="predicted"/>
<name>A0A380W5D5_AFIFE</name>
<dbReference type="FunFam" id="1.10.10.60:FF:000141">
    <property type="entry name" value="TetR family transcriptional regulator"/>
    <property type="match status" value="1"/>
</dbReference>
<dbReference type="PANTHER" id="PTHR30055">
    <property type="entry name" value="HTH-TYPE TRANSCRIPTIONAL REGULATOR RUTR"/>
    <property type="match status" value="1"/>
</dbReference>
<feature type="region of interest" description="Disordered" evidence="5">
    <location>
        <begin position="1"/>
        <end position="21"/>
    </location>
</feature>
<evidence type="ECO:0000256" key="5">
    <source>
        <dbReference type="SAM" id="MobiDB-lite"/>
    </source>
</evidence>
<dbReference type="PANTHER" id="PTHR30055:SF146">
    <property type="entry name" value="HTH-TYPE TRANSCRIPTIONAL DUAL REGULATOR CECR"/>
    <property type="match status" value="1"/>
</dbReference>
<evidence type="ECO:0000256" key="1">
    <source>
        <dbReference type="ARBA" id="ARBA00023015"/>
    </source>
</evidence>
<dbReference type="InterPro" id="IPR039536">
    <property type="entry name" value="TetR_C_Proteobacteria"/>
</dbReference>
<evidence type="ECO:0000313" key="8">
    <source>
        <dbReference type="Proteomes" id="UP000254343"/>
    </source>
</evidence>
<dbReference type="InterPro" id="IPR001647">
    <property type="entry name" value="HTH_TetR"/>
</dbReference>
<dbReference type="SUPFAM" id="SSF46689">
    <property type="entry name" value="Homeodomain-like"/>
    <property type="match status" value="1"/>
</dbReference>
<dbReference type="Pfam" id="PF14246">
    <property type="entry name" value="TetR_C_7"/>
    <property type="match status" value="1"/>
</dbReference>
<keyword evidence="2 4" id="KW-0238">DNA-binding</keyword>
<evidence type="ECO:0000259" key="6">
    <source>
        <dbReference type="PROSITE" id="PS50977"/>
    </source>
</evidence>
<dbReference type="PROSITE" id="PS50977">
    <property type="entry name" value="HTH_TETR_2"/>
    <property type="match status" value="1"/>
</dbReference>
<dbReference type="InterPro" id="IPR023772">
    <property type="entry name" value="DNA-bd_HTH_TetR-type_CS"/>
</dbReference>
<dbReference type="Pfam" id="PF00440">
    <property type="entry name" value="TetR_N"/>
    <property type="match status" value="1"/>
</dbReference>
<dbReference type="EMBL" id="UIGB01000001">
    <property type="protein sequence ID" value="SUU84130.1"/>
    <property type="molecule type" value="Genomic_DNA"/>
</dbReference>
<dbReference type="GO" id="GO:0000976">
    <property type="term" value="F:transcription cis-regulatory region binding"/>
    <property type="evidence" value="ECO:0007669"/>
    <property type="project" value="TreeGrafter"/>
</dbReference>
<dbReference type="Gene3D" id="1.10.10.60">
    <property type="entry name" value="Homeodomain-like"/>
    <property type="match status" value="1"/>
</dbReference>
<protein>
    <submittedName>
        <fullName evidence="7">Potential acrAB operon repressor</fullName>
    </submittedName>
</protein>
<dbReference type="SUPFAM" id="SSF48498">
    <property type="entry name" value="Tetracyclin repressor-like, C-terminal domain"/>
    <property type="match status" value="1"/>
</dbReference>
<feature type="domain" description="HTH tetR-type" evidence="6">
    <location>
        <begin position="20"/>
        <end position="80"/>
    </location>
</feature>
<dbReference type="InterPro" id="IPR009057">
    <property type="entry name" value="Homeodomain-like_sf"/>
</dbReference>
<evidence type="ECO:0000256" key="3">
    <source>
        <dbReference type="ARBA" id="ARBA00023163"/>
    </source>
</evidence>
<evidence type="ECO:0000256" key="2">
    <source>
        <dbReference type="ARBA" id="ARBA00023125"/>
    </source>
</evidence>
<dbReference type="PRINTS" id="PR00455">
    <property type="entry name" value="HTHTETR"/>
</dbReference>
<reference evidence="7 8" key="1">
    <citation type="submission" date="2018-06" db="EMBL/GenBank/DDBJ databases">
        <authorList>
            <consortium name="Pathogen Informatics"/>
            <person name="Doyle S."/>
        </authorList>
    </citation>
    <scope>NUCLEOTIDE SEQUENCE [LARGE SCALE GENOMIC DNA]</scope>
    <source>
        <strain evidence="7 8">NCTC12722</strain>
    </source>
</reference>
<dbReference type="GO" id="GO:0003700">
    <property type="term" value="F:DNA-binding transcription factor activity"/>
    <property type="evidence" value="ECO:0007669"/>
    <property type="project" value="TreeGrafter"/>
</dbReference>
<evidence type="ECO:0000313" key="7">
    <source>
        <dbReference type="EMBL" id="SUU84130.1"/>
    </source>
</evidence>
<accession>A0A380W5D5</accession>
<dbReference type="InterPro" id="IPR050109">
    <property type="entry name" value="HTH-type_TetR-like_transc_reg"/>
</dbReference>
<dbReference type="PROSITE" id="PS01081">
    <property type="entry name" value="HTH_TETR_1"/>
    <property type="match status" value="1"/>
</dbReference>
<keyword evidence="3" id="KW-0804">Transcription</keyword>
<dbReference type="Gene3D" id="1.10.357.10">
    <property type="entry name" value="Tetracycline Repressor, domain 2"/>
    <property type="match status" value="1"/>
</dbReference>
<organism evidence="7 8">
    <name type="scientific">Afipia felis</name>
    <name type="common">Cat scratch disease bacillus</name>
    <dbReference type="NCBI Taxonomy" id="1035"/>
    <lineage>
        <taxon>Bacteria</taxon>
        <taxon>Pseudomonadati</taxon>
        <taxon>Pseudomonadota</taxon>
        <taxon>Alphaproteobacteria</taxon>
        <taxon>Hyphomicrobiales</taxon>
        <taxon>Nitrobacteraceae</taxon>
        <taxon>Afipia</taxon>
    </lineage>
</organism>
<evidence type="ECO:0000256" key="4">
    <source>
        <dbReference type="PROSITE-ProRule" id="PRU00335"/>
    </source>
</evidence>
<sequence>MDKIGPMIPTQPLPANDEDSAKRRQIVEGARKVFRELGFDAASMGEIAKAAGVSKGTLYVYFADKLALFGAIVTCELRDQGITKLVIDPAEDVETTLKKFGQSYMEMLCRPTGGSTIRTMMAIAERMPELGRRYYEHVPASWLGKLAEYLKTQVADGVLEIPDCDLAAAQFMLSCQAGLFLPFIFQVTPAPSSERIAEVVASGVRMFLAAYRH</sequence>
<dbReference type="Proteomes" id="UP000254343">
    <property type="component" value="Unassembled WGS sequence"/>
</dbReference>
<feature type="DNA-binding region" description="H-T-H motif" evidence="4">
    <location>
        <begin position="43"/>
        <end position="62"/>
    </location>
</feature>
<dbReference type="AlphaFoldDB" id="A0A380W5D5"/>
<keyword evidence="1" id="KW-0805">Transcription regulation</keyword>
<gene>
    <name evidence="7" type="primary">acrR</name>
    <name evidence="7" type="ORF">NCTC12722_01314</name>
</gene>
<dbReference type="InterPro" id="IPR036271">
    <property type="entry name" value="Tet_transcr_reg_TetR-rel_C_sf"/>
</dbReference>